<dbReference type="InterPro" id="IPR053921">
    <property type="entry name" value="MKRN2OS-like_C"/>
</dbReference>
<organism evidence="4 5">
    <name type="scientific">Tigriopus californicus</name>
    <name type="common">Marine copepod</name>
    <dbReference type="NCBI Taxonomy" id="6832"/>
    <lineage>
        <taxon>Eukaryota</taxon>
        <taxon>Metazoa</taxon>
        <taxon>Ecdysozoa</taxon>
        <taxon>Arthropoda</taxon>
        <taxon>Crustacea</taxon>
        <taxon>Multicrustacea</taxon>
        <taxon>Hexanauplia</taxon>
        <taxon>Copepoda</taxon>
        <taxon>Harpacticoida</taxon>
        <taxon>Harpacticidae</taxon>
        <taxon>Tigriopus</taxon>
    </lineage>
</organism>
<feature type="domain" description="MKRN2 opposite strand protein-like N-terminal" evidence="3">
    <location>
        <begin position="5"/>
        <end position="31"/>
    </location>
</feature>
<sequence>MSSVPGIVCFEHCGQRVFCLDVPQICPGGCGTALKDCDFLLSPFQLPSPFSKAVEYPCSIAIKPTEGTFLRDYRSGHNLHIGLTDSQGKVHEFAEYGLHSDSNDNWHQCIVINLLAKEFHPVISDDPDWKEYWDWTLAQVLASGQWNTNTYHRDEMNCFDFVLTFLRSLRQEPFSSLARDKVDFCQRVILPKTSLAGKYIRLFRKLEETTDGLFMMERGPNPINRTCRLRHENDCPSSTSQEKPAHSSSTAQRTLFRAQLDNTNLDGQGICGKSLKSVLLERLEDITKAFPSKTFSKLIPQTSPRCLEAFERTLPGLSSRQLSELTMSSDDVFISYFVDHKVDPTHSKLQEVTLAIFEITHFGKIRRYHDQRGQIDKELDNDLYQGAQLEQTRDKYIRGLDRLRETSNRIPDWEKEGVFRARNAKFRFSSDIQDWVLTDFVFIPFSQLSAMDKIKWKSIVSEW</sequence>
<evidence type="ECO:0000256" key="1">
    <source>
        <dbReference type="SAM" id="MobiDB-lite"/>
    </source>
</evidence>
<dbReference type="PANTHER" id="PTHR33963">
    <property type="entry name" value="MKRN2 OPPOSITE STRAND PROTEIN"/>
    <property type="match status" value="1"/>
</dbReference>
<feature type="compositionally biased region" description="Polar residues" evidence="1">
    <location>
        <begin position="235"/>
        <end position="251"/>
    </location>
</feature>
<dbReference type="InterPro" id="IPR032016">
    <property type="entry name" value="MKRN2OS-like"/>
</dbReference>
<reference evidence="4 5" key="1">
    <citation type="journal article" date="2018" name="Nat. Ecol. Evol.">
        <title>Genomic signatures of mitonuclear coevolution across populations of Tigriopus californicus.</title>
        <authorList>
            <person name="Barreto F.S."/>
            <person name="Watson E.T."/>
            <person name="Lima T.G."/>
            <person name="Willett C.S."/>
            <person name="Edmands S."/>
            <person name="Li W."/>
            <person name="Burton R.S."/>
        </authorList>
    </citation>
    <scope>NUCLEOTIDE SEQUENCE [LARGE SCALE GENOMIC DNA]</scope>
    <source>
        <strain evidence="4 5">San Diego</strain>
    </source>
</reference>
<comment type="caution">
    <text evidence="4">The sequence shown here is derived from an EMBL/GenBank/DDBJ whole genome shotgun (WGS) entry which is preliminary data.</text>
</comment>
<dbReference type="Proteomes" id="UP000318571">
    <property type="component" value="Chromosome 2"/>
</dbReference>
<evidence type="ECO:0000313" key="5">
    <source>
        <dbReference type="Proteomes" id="UP000318571"/>
    </source>
</evidence>
<proteinExistence type="predicted"/>
<keyword evidence="5" id="KW-1185">Reference proteome</keyword>
<accession>A0A553PAU8</accession>
<feature type="region of interest" description="Disordered" evidence="1">
    <location>
        <begin position="229"/>
        <end position="251"/>
    </location>
</feature>
<evidence type="ECO:0008006" key="6">
    <source>
        <dbReference type="Google" id="ProtNLM"/>
    </source>
</evidence>
<feature type="domain" description="MKRN2 opposite strand protein-like C-terminal" evidence="2">
    <location>
        <begin position="43"/>
        <end position="206"/>
    </location>
</feature>
<dbReference type="InterPro" id="IPR053922">
    <property type="entry name" value="MKRN2OS-like_N"/>
</dbReference>
<evidence type="ECO:0000313" key="4">
    <source>
        <dbReference type="EMBL" id="TRY74811.1"/>
    </source>
</evidence>
<evidence type="ECO:0000259" key="3">
    <source>
        <dbReference type="Pfam" id="PF22795"/>
    </source>
</evidence>
<gene>
    <name evidence="4" type="ORF">TCAL_04590</name>
</gene>
<dbReference type="Pfam" id="PF16044">
    <property type="entry name" value="DUF4796_C"/>
    <property type="match status" value="1"/>
</dbReference>
<dbReference type="PANTHER" id="PTHR33963:SF2">
    <property type="entry name" value="MKRN2 OPPOSITE STRAND PROTEIN"/>
    <property type="match status" value="1"/>
</dbReference>
<dbReference type="EMBL" id="VCGU01000005">
    <property type="protein sequence ID" value="TRY74811.1"/>
    <property type="molecule type" value="Genomic_DNA"/>
</dbReference>
<dbReference type="Pfam" id="PF22795">
    <property type="entry name" value="DUF4796_N"/>
    <property type="match status" value="1"/>
</dbReference>
<evidence type="ECO:0000259" key="2">
    <source>
        <dbReference type="Pfam" id="PF16044"/>
    </source>
</evidence>
<dbReference type="AlphaFoldDB" id="A0A553PAU8"/>
<protein>
    <recommendedName>
        <fullName evidence="6">MKRN2 opposite strand protein</fullName>
    </recommendedName>
</protein>
<name>A0A553PAU8_TIGCA</name>